<dbReference type="Gene3D" id="1.20.120.420">
    <property type="entry name" value="translation initiation factor eif-2b, domain 1"/>
    <property type="match status" value="1"/>
</dbReference>
<dbReference type="Proteomes" id="UP001168694">
    <property type="component" value="Unassembled WGS sequence"/>
</dbReference>
<evidence type="ECO:0000256" key="4">
    <source>
        <dbReference type="HAMAP-Rule" id="MF_01678"/>
    </source>
</evidence>
<dbReference type="PANTHER" id="PTHR43475:SF4">
    <property type="entry name" value="METHYLTHIORIBOSE-1-PHOSPHATE ISOMERASE"/>
    <property type="match status" value="1"/>
</dbReference>
<evidence type="ECO:0000256" key="3">
    <source>
        <dbReference type="ARBA" id="ARBA00023235"/>
    </source>
</evidence>
<accession>A0ABT8E4I5</accession>
<name>A0ABT8E4I5_9BACL</name>
<feature type="site" description="Transition state stabilizer" evidence="4">
    <location>
        <position position="160"/>
    </location>
</feature>
<dbReference type="InterPro" id="IPR011559">
    <property type="entry name" value="Initiation_fac_2B_a/b/d"/>
</dbReference>
<dbReference type="NCBIfam" id="NF004326">
    <property type="entry name" value="PRK05720.1"/>
    <property type="match status" value="1"/>
</dbReference>
<dbReference type="InterPro" id="IPR000649">
    <property type="entry name" value="IF-2B-related"/>
</dbReference>
<comment type="function">
    <text evidence="4">Catalyzes the interconversion of methylthioribose-1-phosphate (MTR-1-P) into methylthioribulose-1-phosphate (MTRu-1-P).</text>
</comment>
<dbReference type="GO" id="GO:0046523">
    <property type="term" value="F:S-methyl-5-thioribose-1-phosphate isomerase activity"/>
    <property type="evidence" value="ECO:0007669"/>
    <property type="project" value="UniProtKB-EC"/>
</dbReference>
<keyword evidence="2 4" id="KW-0486">Methionine biosynthesis</keyword>
<dbReference type="SUPFAM" id="SSF100950">
    <property type="entry name" value="NagB/RpiA/CoA transferase-like"/>
    <property type="match status" value="1"/>
</dbReference>
<comment type="caution">
    <text evidence="5">The sequence shown here is derived from an EMBL/GenBank/DDBJ whole genome shotgun (WGS) entry which is preliminary data.</text>
</comment>
<dbReference type="PANTHER" id="PTHR43475">
    <property type="entry name" value="METHYLTHIORIBOSE-1-PHOSPHATE ISOMERASE"/>
    <property type="match status" value="1"/>
</dbReference>
<reference evidence="5" key="1">
    <citation type="submission" date="2023-06" db="EMBL/GenBank/DDBJ databases">
        <title>Draft Genome Sequences of Representative Paenibacillus Polymyxa, Bacillus cereus, Fictibacillus sp., and Brevibacillus agri Strains Isolated from Amazonian Dark Earth.</title>
        <authorList>
            <person name="Pellegrinetti T.A."/>
            <person name="Cunha I.C.M."/>
            <person name="Chaves M.G."/>
            <person name="Freitas A.S."/>
            <person name="Silva A.V.R."/>
            <person name="Tsai S.M."/>
            <person name="Mendes L.W."/>
        </authorList>
    </citation>
    <scope>NUCLEOTIDE SEQUENCE</scope>
    <source>
        <strain evidence="5">CENA-BCM004</strain>
    </source>
</reference>
<gene>
    <name evidence="4 5" type="primary">mtnA</name>
    <name evidence="5" type="ORF">QYF49_07190</name>
</gene>
<feature type="binding site" evidence="4">
    <location>
        <position position="90"/>
    </location>
    <ligand>
        <name>substrate</name>
    </ligand>
</feature>
<sequence length="354" mass="38880">MGKIVQSVEWNNDRLILLDQTQLPAQTVYIELTEIVDVWEAIHTLKVRGAPAIGMAAAYGLYLGVRDSKEHEDDFLLSLEKKAAYLTTARPTAVNLCWAIERLLNRAYQETALGSQLPKIKAALLEEALFIQLEDEEACRNIGEHALTLFKDDMGILTHCNAGSLATAKYGTATAPFYLAKARGWHLKVFAGETRPVLQGARLTAWELQQADIDVTLLCDNMAAMVMAKGWIQAVIVGTDRVAANGDTANKIGTYGLALLAKAHNIPFYVAAPTSSIDLQTMSGLDIPIEERPIEEVAAVLGKRTAPEGIKIYNPAFDVTPYHLITAFITEKGIVHPDQHGQYNLPIHPLLQKK</sequence>
<dbReference type="EC" id="5.3.1.23" evidence="4"/>
<feature type="binding site" evidence="4">
    <location>
        <position position="199"/>
    </location>
    <ligand>
        <name>substrate</name>
    </ligand>
</feature>
<dbReference type="Pfam" id="PF01008">
    <property type="entry name" value="IF-2B"/>
    <property type="match status" value="1"/>
</dbReference>
<keyword evidence="1 4" id="KW-0028">Amino-acid biosynthesis</keyword>
<comment type="pathway">
    <text evidence="4">Amino-acid biosynthesis; L-methionine biosynthesis via salvage pathway; L-methionine from S-methyl-5-thio-alpha-D-ribose 1-phosphate: step 1/6.</text>
</comment>
<dbReference type="InterPro" id="IPR005251">
    <property type="entry name" value="IF-M1Pi"/>
</dbReference>
<dbReference type="InterPro" id="IPR042529">
    <property type="entry name" value="IF_2B-like_C"/>
</dbReference>
<feature type="binding site" evidence="4">
    <location>
        <begin position="48"/>
        <end position="50"/>
    </location>
    <ligand>
        <name>substrate</name>
    </ligand>
</feature>
<organism evidence="5 6">
    <name type="scientific">Fictibacillus terranigra</name>
    <dbReference type="NCBI Taxonomy" id="3058424"/>
    <lineage>
        <taxon>Bacteria</taxon>
        <taxon>Bacillati</taxon>
        <taxon>Bacillota</taxon>
        <taxon>Bacilli</taxon>
        <taxon>Bacillales</taxon>
        <taxon>Fictibacillaceae</taxon>
        <taxon>Fictibacillus</taxon>
    </lineage>
</organism>
<dbReference type="NCBIfam" id="TIGR00512">
    <property type="entry name" value="salvage_mtnA"/>
    <property type="match status" value="1"/>
</dbReference>
<dbReference type="InterPro" id="IPR027363">
    <property type="entry name" value="M1Pi_N"/>
</dbReference>
<comment type="catalytic activity">
    <reaction evidence="4">
        <text>5-(methylsulfanyl)-alpha-D-ribose 1-phosphate = 5-(methylsulfanyl)-D-ribulose 1-phosphate</text>
        <dbReference type="Rhea" id="RHEA:19989"/>
        <dbReference type="ChEBI" id="CHEBI:58533"/>
        <dbReference type="ChEBI" id="CHEBI:58548"/>
        <dbReference type="EC" id="5.3.1.23"/>
    </reaction>
</comment>
<keyword evidence="3 4" id="KW-0413">Isomerase</keyword>
<feature type="binding site" evidence="4">
    <location>
        <begin position="250"/>
        <end position="251"/>
    </location>
    <ligand>
        <name>substrate</name>
    </ligand>
</feature>
<dbReference type="NCBIfam" id="TIGR00524">
    <property type="entry name" value="eIF-2B_rel"/>
    <property type="match status" value="1"/>
</dbReference>
<proteinExistence type="inferred from homology"/>
<evidence type="ECO:0000256" key="2">
    <source>
        <dbReference type="ARBA" id="ARBA00023167"/>
    </source>
</evidence>
<dbReference type="Gene3D" id="3.40.50.10470">
    <property type="entry name" value="Translation initiation factor eif-2b, domain 2"/>
    <property type="match status" value="1"/>
</dbReference>
<dbReference type="EMBL" id="JAUHLN010000001">
    <property type="protein sequence ID" value="MDN4072815.1"/>
    <property type="molecule type" value="Genomic_DNA"/>
</dbReference>
<evidence type="ECO:0000313" key="6">
    <source>
        <dbReference type="Proteomes" id="UP001168694"/>
    </source>
</evidence>
<dbReference type="InterPro" id="IPR037171">
    <property type="entry name" value="NagB/RpiA_transferase-like"/>
</dbReference>
<comment type="similarity">
    <text evidence="4">Belongs to the EIF-2B alpha/beta/delta subunits family. MtnA subfamily.</text>
</comment>
<keyword evidence="6" id="KW-1185">Reference proteome</keyword>
<protein>
    <recommendedName>
        <fullName evidence="4">Methylthioribose-1-phosphate isomerase</fullName>
        <shortName evidence="4">M1Pi</shortName>
        <shortName evidence="4">MTR-1-P isomerase</shortName>
        <ecNumber evidence="4">5.3.1.23</ecNumber>
    </recommendedName>
    <alternativeName>
        <fullName evidence="4">S-methyl-5-thioribose-1-phosphate isomerase</fullName>
    </alternativeName>
</protein>
<dbReference type="RefSeq" id="WP_290398900.1">
    <property type="nucleotide sequence ID" value="NZ_JAUHLN010000001.1"/>
</dbReference>
<evidence type="ECO:0000256" key="1">
    <source>
        <dbReference type="ARBA" id="ARBA00022605"/>
    </source>
</evidence>
<dbReference type="HAMAP" id="MF_01678">
    <property type="entry name" value="Salvage_MtnA"/>
    <property type="match status" value="1"/>
</dbReference>
<evidence type="ECO:0000313" key="5">
    <source>
        <dbReference type="EMBL" id="MDN4072815.1"/>
    </source>
</evidence>
<feature type="active site" description="Proton donor" evidence="4">
    <location>
        <position position="240"/>
    </location>
</feature>